<dbReference type="InterPro" id="IPR007563">
    <property type="entry name" value="DUF554"/>
</dbReference>
<dbReference type="PANTHER" id="PTHR36111">
    <property type="entry name" value="INNER MEMBRANE PROTEIN-RELATED"/>
    <property type="match status" value="1"/>
</dbReference>
<sequence length="230" mass="24085">MILPIGPLINALAIAVGALAGMALGSRLPERVRTIVFQGLGLCILVTGMQMAFVTKSPVILIFSVLLGGVAGELLRLEERFMALGDRLKRLLKSGNPRFTEGLVNTTVLVCIGAMAIVGSFDEGLRGDRTVVFSKAVMDGFAALALASAYGLGVAFAAVPLLLYQGLLVIGAGFLKPWMSPALMNELTATGGVLILGIAFNLLNLTQIRLSNLLPSLLVVVVLALIFLPA</sequence>
<keyword evidence="1" id="KW-0472">Membrane</keyword>
<protein>
    <submittedName>
        <fullName evidence="2">DUF554 domain-containing protein</fullName>
    </submittedName>
</protein>
<dbReference type="Pfam" id="PF04474">
    <property type="entry name" value="DUF554"/>
    <property type="match status" value="1"/>
</dbReference>
<feature type="transmembrane region" description="Helical" evidence="1">
    <location>
        <begin position="141"/>
        <end position="170"/>
    </location>
</feature>
<feature type="transmembrane region" description="Helical" evidence="1">
    <location>
        <begin position="99"/>
        <end position="121"/>
    </location>
</feature>
<keyword evidence="1" id="KW-0812">Transmembrane</keyword>
<reference evidence="2" key="2">
    <citation type="submission" date="2021-04" db="EMBL/GenBank/DDBJ databases">
        <authorList>
            <person name="Gilroy R."/>
        </authorList>
    </citation>
    <scope>NUCLEOTIDE SEQUENCE</scope>
    <source>
        <strain evidence="2">CHK186-16707</strain>
    </source>
</reference>
<feature type="transmembrane region" description="Helical" evidence="1">
    <location>
        <begin position="182"/>
        <end position="203"/>
    </location>
</feature>
<comment type="caution">
    <text evidence="2">The sequence shown here is derived from an EMBL/GenBank/DDBJ whole genome shotgun (WGS) entry which is preliminary data.</text>
</comment>
<evidence type="ECO:0000313" key="2">
    <source>
        <dbReference type="EMBL" id="HJA07746.1"/>
    </source>
</evidence>
<evidence type="ECO:0000256" key="1">
    <source>
        <dbReference type="SAM" id="Phobius"/>
    </source>
</evidence>
<dbReference type="EMBL" id="DXAN01000003">
    <property type="protein sequence ID" value="HJA07746.1"/>
    <property type="molecule type" value="Genomic_DNA"/>
</dbReference>
<name>A0A9D2HCQ6_9BACT</name>
<dbReference type="Proteomes" id="UP000824225">
    <property type="component" value="Unassembled WGS sequence"/>
</dbReference>
<feature type="transmembrane region" description="Helical" evidence="1">
    <location>
        <begin position="59"/>
        <end position="78"/>
    </location>
</feature>
<feature type="transmembrane region" description="Helical" evidence="1">
    <location>
        <begin position="36"/>
        <end position="53"/>
    </location>
</feature>
<keyword evidence="1" id="KW-1133">Transmembrane helix</keyword>
<organism evidence="2 3">
    <name type="scientific">Candidatus Mailhella merdigallinarum</name>
    <dbReference type="NCBI Taxonomy" id="2838658"/>
    <lineage>
        <taxon>Bacteria</taxon>
        <taxon>Pseudomonadati</taxon>
        <taxon>Thermodesulfobacteriota</taxon>
        <taxon>Desulfovibrionia</taxon>
        <taxon>Desulfovibrionales</taxon>
        <taxon>Desulfovibrionaceae</taxon>
        <taxon>Mailhella</taxon>
    </lineage>
</organism>
<reference evidence="2" key="1">
    <citation type="journal article" date="2021" name="PeerJ">
        <title>Extensive microbial diversity within the chicken gut microbiome revealed by metagenomics and culture.</title>
        <authorList>
            <person name="Gilroy R."/>
            <person name="Ravi A."/>
            <person name="Getino M."/>
            <person name="Pursley I."/>
            <person name="Horton D.L."/>
            <person name="Alikhan N.F."/>
            <person name="Baker D."/>
            <person name="Gharbi K."/>
            <person name="Hall N."/>
            <person name="Watson M."/>
            <person name="Adriaenssens E.M."/>
            <person name="Foster-Nyarko E."/>
            <person name="Jarju S."/>
            <person name="Secka A."/>
            <person name="Antonio M."/>
            <person name="Oren A."/>
            <person name="Chaudhuri R.R."/>
            <person name="La Ragione R."/>
            <person name="Hildebrand F."/>
            <person name="Pallen M.J."/>
        </authorList>
    </citation>
    <scope>NUCLEOTIDE SEQUENCE</scope>
    <source>
        <strain evidence="2">CHK186-16707</strain>
    </source>
</reference>
<gene>
    <name evidence="2" type="ORF">H9962_00935</name>
</gene>
<feature type="transmembrane region" description="Helical" evidence="1">
    <location>
        <begin position="209"/>
        <end position="228"/>
    </location>
</feature>
<accession>A0A9D2HCQ6</accession>
<dbReference type="AlphaFoldDB" id="A0A9D2HCQ6"/>
<dbReference type="PANTHER" id="PTHR36111:SF2">
    <property type="entry name" value="INNER MEMBRANE PROTEIN"/>
    <property type="match status" value="1"/>
</dbReference>
<feature type="transmembrane region" description="Helical" evidence="1">
    <location>
        <begin position="6"/>
        <end position="24"/>
    </location>
</feature>
<proteinExistence type="predicted"/>
<evidence type="ECO:0000313" key="3">
    <source>
        <dbReference type="Proteomes" id="UP000824225"/>
    </source>
</evidence>